<dbReference type="AlphaFoldDB" id="A0A0G1RT49"/>
<sequence length="89" mass="10467">MTSGKIPHMEPHSLKDEVVRIVRHTVEELKGSNNLTSEREREILEFLDSRFDGNYSNDLLERRLNEMISKFEELYLPLAEIEISKYKSA</sequence>
<evidence type="ECO:0000313" key="2">
    <source>
        <dbReference type="Proteomes" id="UP000034794"/>
    </source>
</evidence>
<gene>
    <name evidence="1" type="ORF">UX47_C0006G0079</name>
</gene>
<name>A0A0G1RT49_9BACT</name>
<accession>A0A0G1RT49</accession>
<reference evidence="1 2" key="1">
    <citation type="journal article" date="2015" name="Nature">
        <title>rRNA introns, odd ribosomes, and small enigmatic genomes across a large radiation of phyla.</title>
        <authorList>
            <person name="Brown C.T."/>
            <person name="Hug L.A."/>
            <person name="Thomas B.C."/>
            <person name="Sharon I."/>
            <person name="Castelle C.J."/>
            <person name="Singh A."/>
            <person name="Wilkins M.J."/>
            <person name="Williams K.H."/>
            <person name="Banfield J.F."/>
        </authorList>
    </citation>
    <scope>NUCLEOTIDE SEQUENCE [LARGE SCALE GENOMIC DNA]</scope>
</reference>
<organism evidence="1 2">
    <name type="scientific">Candidatus Collierbacteria bacterium GW2011_GWA2_46_26</name>
    <dbReference type="NCBI Taxonomy" id="1618381"/>
    <lineage>
        <taxon>Bacteria</taxon>
        <taxon>Candidatus Collieribacteriota</taxon>
    </lineage>
</organism>
<evidence type="ECO:0000313" key="1">
    <source>
        <dbReference type="EMBL" id="KKU33108.1"/>
    </source>
</evidence>
<proteinExistence type="predicted"/>
<comment type="caution">
    <text evidence="1">The sequence shown here is derived from an EMBL/GenBank/DDBJ whole genome shotgun (WGS) entry which is preliminary data.</text>
</comment>
<protein>
    <submittedName>
        <fullName evidence="1">Uncharacterized protein</fullName>
    </submittedName>
</protein>
<dbReference type="EMBL" id="LCMI01000006">
    <property type="protein sequence ID" value="KKU33108.1"/>
    <property type="molecule type" value="Genomic_DNA"/>
</dbReference>
<dbReference type="Proteomes" id="UP000034794">
    <property type="component" value="Unassembled WGS sequence"/>
</dbReference>